<dbReference type="GO" id="GO:0016301">
    <property type="term" value="F:kinase activity"/>
    <property type="evidence" value="ECO:0007669"/>
    <property type="project" value="UniProtKB-KW"/>
</dbReference>
<keyword evidence="4" id="KW-0472">Membrane</keyword>
<dbReference type="RefSeq" id="WP_111836701.1">
    <property type="nucleotide sequence ID" value="NZ_UAPQ01000008.1"/>
</dbReference>
<dbReference type="EMBL" id="UAPQ01000008">
    <property type="protein sequence ID" value="SPT53746.1"/>
    <property type="molecule type" value="Genomic_DNA"/>
</dbReference>
<evidence type="ECO:0000313" key="7">
    <source>
        <dbReference type="Proteomes" id="UP000250006"/>
    </source>
</evidence>
<dbReference type="EC" id="2.7.10.-" evidence="6"/>
<dbReference type="SUPFAM" id="SSF52540">
    <property type="entry name" value="P-loop containing nucleoside triphosphate hydrolases"/>
    <property type="match status" value="1"/>
</dbReference>
<gene>
    <name evidence="6" type="primary">ptk</name>
    <name evidence="6" type="ORF">NCTC11535_01427</name>
</gene>
<protein>
    <submittedName>
        <fullName evidence="6">Tyrosine-protein kinase ptk</fullName>
        <ecNumber evidence="6">2.7.10.-</ecNumber>
    </submittedName>
</protein>
<organism evidence="6 7">
    <name type="scientific">Actinomyces bovis</name>
    <dbReference type="NCBI Taxonomy" id="1658"/>
    <lineage>
        <taxon>Bacteria</taxon>
        <taxon>Bacillati</taxon>
        <taxon>Actinomycetota</taxon>
        <taxon>Actinomycetes</taxon>
        <taxon>Actinomycetales</taxon>
        <taxon>Actinomycetaceae</taxon>
        <taxon>Actinomyces</taxon>
    </lineage>
</organism>
<evidence type="ECO:0000256" key="2">
    <source>
        <dbReference type="ARBA" id="ARBA00022840"/>
    </source>
</evidence>
<keyword evidence="6" id="KW-0808">Transferase</keyword>
<name>A0ABY1VNQ6_9ACTO</name>
<evidence type="ECO:0000256" key="4">
    <source>
        <dbReference type="SAM" id="Phobius"/>
    </source>
</evidence>
<keyword evidence="4" id="KW-0812">Transmembrane</keyword>
<evidence type="ECO:0000256" key="3">
    <source>
        <dbReference type="SAM" id="MobiDB-lite"/>
    </source>
</evidence>
<dbReference type="PANTHER" id="PTHR32309">
    <property type="entry name" value="TYROSINE-PROTEIN KINASE"/>
    <property type="match status" value="1"/>
</dbReference>
<dbReference type="InterPro" id="IPR005702">
    <property type="entry name" value="Wzc-like_C"/>
</dbReference>
<dbReference type="InterPro" id="IPR002586">
    <property type="entry name" value="CobQ/CobB/MinD/ParA_Nub-bd_dom"/>
</dbReference>
<keyword evidence="2" id="KW-0067">ATP-binding</keyword>
<feature type="transmembrane region" description="Helical" evidence="4">
    <location>
        <begin position="14"/>
        <end position="33"/>
    </location>
</feature>
<feature type="region of interest" description="Disordered" evidence="3">
    <location>
        <begin position="459"/>
        <end position="501"/>
    </location>
</feature>
<feature type="domain" description="CobQ/CobB/MinD/ParA nucleotide binding" evidence="5">
    <location>
        <begin position="264"/>
        <end position="432"/>
    </location>
</feature>
<evidence type="ECO:0000313" key="6">
    <source>
        <dbReference type="EMBL" id="SPT53746.1"/>
    </source>
</evidence>
<dbReference type="NCBIfam" id="TIGR01007">
    <property type="entry name" value="eps_fam"/>
    <property type="match status" value="1"/>
</dbReference>
<dbReference type="PANTHER" id="PTHR32309:SF13">
    <property type="entry name" value="FERRIC ENTEROBACTIN TRANSPORT PROTEIN FEPE"/>
    <property type="match status" value="1"/>
</dbReference>
<dbReference type="Proteomes" id="UP000250006">
    <property type="component" value="Unassembled WGS sequence"/>
</dbReference>
<keyword evidence="4" id="KW-1133">Transmembrane helix</keyword>
<dbReference type="CDD" id="cd05387">
    <property type="entry name" value="BY-kinase"/>
    <property type="match status" value="1"/>
</dbReference>
<keyword evidence="1" id="KW-0547">Nucleotide-binding</keyword>
<accession>A0ABY1VNQ6</accession>
<proteinExistence type="predicted"/>
<dbReference type="Gene3D" id="3.40.50.300">
    <property type="entry name" value="P-loop containing nucleotide triphosphate hydrolases"/>
    <property type="match status" value="1"/>
</dbReference>
<evidence type="ECO:0000259" key="5">
    <source>
        <dbReference type="Pfam" id="PF01656"/>
    </source>
</evidence>
<sequence>MTLEDLLKVTRQQFGLIVLGLVLGLAGAAGLIFTTPVSYSASAIAYVRVTMPEDAGAGGAGAYYSASQLANQKVKAFVSVFSSQAVAQGVIDTLGLDTTASALAGSIKASNQANSLTINVTATGETPRRAQVIADETVHQAQQQVKRLEGENSPVEIVLMSSSTLSSTVKNPSVTKYMGAGVVGGLVIGYVLALLRALLDKRIRTSEDVSSVMDEPVIGLVPTSEVLAQGPEEQEHDYRVEESLRKLRTNLRYARVDQGLHKLIVTSSVQGEGKSTVSTNLARVMALAGEEVVLIEGDMRRPVFKERFNLPGHQPGLSQLLVGATTLDQAMVQTKVPGLHVIPAGDTPPNPSELLGSERLSQLVDYLATDRLVIIDAPPVLPVTDAVAVSERMDGVVLVARAKKTTTDQLKLTKDTIERGGGTVLGVVLNQVPVSGLGRLRYGETEYAYTSVAYQVDNKDRNERRRRRSKSTKQDPEMVPYQAEQVTPKPGASTVGKGSSTADFVNMLENDAIKEGTTWSGRG</sequence>
<dbReference type="InterPro" id="IPR027417">
    <property type="entry name" value="P-loop_NTPase"/>
</dbReference>
<reference evidence="6 7" key="1">
    <citation type="submission" date="2018-06" db="EMBL/GenBank/DDBJ databases">
        <authorList>
            <consortium name="Pathogen Informatics"/>
            <person name="Doyle S."/>
        </authorList>
    </citation>
    <scope>NUCLEOTIDE SEQUENCE [LARGE SCALE GENOMIC DNA]</scope>
    <source>
        <strain evidence="6 7">NCTC11535</strain>
    </source>
</reference>
<comment type="caution">
    <text evidence="6">The sequence shown here is derived from an EMBL/GenBank/DDBJ whole genome shotgun (WGS) entry which is preliminary data.</text>
</comment>
<keyword evidence="6" id="KW-0418">Kinase</keyword>
<evidence type="ECO:0000256" key="1">
    <source>
        <dbReference type="ARBA" id="ARBA00022741"/>
    </source>
</evidence>
<keyword evidence="7" id="KW-1185">Reference proteome</keyword>
<dbReference type="InterPro" id="IPR050445">
    <property type="entry name" value="Bact_polysacc_biosynth/exp"/>
</dbReference>
<feature type="transmembrane region" description="Helical" evidence="4">
    <location>
        <begin position="177"/>
        <end position="199"/>
    </location>
</feature>
<dbReference type="Pfam" id="PF01656">
    <property type="entry name" value="CbiA"/>
    <property type="match status" value="1"/>
</dbReference>